<organism evidence="2 3">
    <name type="scientific">Acidisphaera rubrifaciens HS-AP3</name>
    <dbReference type="NCBI Taxonomy" id="1231350"/>
    <lineage>
        <taxon>Bacteria</taxon>
        <taxon>Pseudomonadati</taxon>
        <taxon>Pseudomonadota</taxon>
        <taxon>Alphaproteobacteria</taxon>
        <taxon>Acetobacterales</taxon>
        <taxon>Acetobacteraceae</taxon>
        <taxon>Acidisphaera</taxon>
    </lineage>
</organism>
<dbReference type="InterPro" id="IPR004360">
    <property type="entry name" value="Glyas_Fos-R_dOase_dom"/>
</dbReference>
<comment type="caution">
    <text evidence="2">The sequence shown here is derived from an EMBL/GenBank/DDBJ whole genome shotgun (WGS) entry which is preliminary data.</text>
</comment>
<dbReference type="InterPro" id="IPR052164">
    <property type="entry name" value="Anthracycline_SecMetBiosynth"/>
</dbReference>
<dbReference type="AlphaFoldDB" id="A0A0D6P502"/>
<dbReference type="PROSITE" id="PS51819">
    <property type="entry name" value="VOC"/>
    <property type="match status" value="2"/>
</dbReference>
<keyword evidence="3" id="KW-1185">Reference proteome</keyword>
<evidence type="ECO:0000259" key="1">
    <source>
        <dbReference type="PROSITE" id="PS51819"/>
    </source>
</evidence>
<gene>
    <name evidence="2" type="ORF">Asru_0155_04</name>
</gene>
<accession>A0A0D6P502</accession>
<evidence type="ECO:0000313" key="3">
    <source>
        <dbReference type="Proteomes" id="UP000032680"/>
    </source>
</evidence>
<dbReference type="SUPFAM" id="SSF54593">
    <property type="entry name" value="Glyoxalase/Bleomycin resistance protein/Dihydroxybiphenyl dioxygenase"/>
    <property type="match status" value="2"/>
</dbReference>
<proteinExistence type="predicted"/>
<feature type="domain" description="VOC" evidence="1">
    <location>
        <begin position="138"/>
        <end position="256"/>
    </location>
</feature>
<dbReference type="OrthoDB" id="9793039at2"/>
<evidence type="ECO:0000313" key="2">
    <source>
        <dbReference type="EMBL" id="GAN76727.1"/>
    </source>
</evidence>
<dbReference type="EMBL" id="BANB01000155">
    <property type="protein sequence ID" value="GAN76727.1"/>
    <property type="molecule type" value="Genomic_DNA"/>
</dbReference>
<keyword evidence="2" id="KW-0560">Oxidoreductase</keyword>
<reference evidence="2 3" key="1">
    <citation type="submission" date="2012-11" db="EMBL/GenBank/DDBJ databases">
        <title>Whole genome sequence of Acidisphaera rubrifaciens HS-AP3.</title>
        <authorList>
            <person name="Azuma Y."/>
            <person name="Higashiura N."/>
            <person name="Hirakawa H."/>
            <person name="Matsushita K."/>
        </authorList>
    </citation>
    <scope>NUCLEOTIDE SEQUENCE [LARGE SCALE GENOMIC DNA]</scope>
    <source>
        <strain evidence="2 3">HS-AP3</strain>
    </source>
</reference>
<name>A0A0D6P502_9PROT</name>
<protein>
    <submittedName>
        <fullName evidence="2">Glyoxalase/bleomycin resistance protein/dioxygenase</fullName>
    </submittedName>
</protein>
<dbReference type="InterPro" id="IPR029068">
    <property type="entry name" value="Glyas_Bleomycin-R_OHBP_Dase"/>
</dbReference>
<dbReference type="RefSeq" id="WP_048860606.1">
    <property type="nucleotide sequence ID" value="NZ_BANB01000155.1"/>
</dbReference>
<feature type="domain" description="VOC" evidence="1">
    <location>
        <begin position="7"/>
        <end position="124"/>
    </location>
</feature>
<dbReference type="Pfam" id="PF00903">
    <property type="entry name" value="Glyoxalase"/>
    <property type="match status" value="2"/>
</dbReference>
<dbReference type="PANTHER" id="PTHR33993:SF14">
    <property type="entry name" value="GB|AAF24581.1"/>
    <property type="match status" value="1"/>
</dbReference>
<dbReference type="Proteomes" id="UP000032680">
    <property type="component" value="Unassembled WGS sequence"/>
</dbReference>
<dbReference type="CDD" id="cd07247">
    <property type="entry name" value="SgaA_N_like"/>
    <property type="match status" value="2"/>
</dbReference>
<dbReference type="InterPro" id="IPR037523">
    <property type="entry name" value="VOC_core"/>
</dbReference>
<dbReference type="Gene3D" id="3.10.180.10">
    <property type="entry name" value="2,3-Dihydroxybiphenyl 1,2-Dioxygenase, domain 1"/>
    <property type="match status" value="2"/>
</dbReference>
<keyword evidence="2" id="KW-0223">Dioxygenase</keyword>
<dbReference type="GO" id="GO:0051213">
    <property type="term" value="F:dioxygenase activity"/>
    <property type="evidence" value="ECO:0007669"/>
    <property type="project" value="UniProtKB-KW"/>
</dbReference>
<sequence length="262" mass="27610">MSASQGRFVWCELCTTDAPAASAYYTAVVGWTAEDSGFADRSYTILRAGEGRIGGIFPWPQAALDAGARPQWLGYIWSDDVDADAARVTAAGGTVSHPPSDIPGVGRFAHVTDPQGAPFVLFRGLPPDDMPTPPAPDAAGHVGWHELCAAEHEAALAFYAALFGWTRGQPIDMNGMGTYQLFDHGGRAIGGMMTRFDAAMRPAWRHYFNVPDIDAASARATAQGGQVVRGPDQVPGGSWIIHAFDPQGAAFALVGARPGAIA</sequence>
<dbReference type="PANTHER" id="PTHR33993">
    <property type="entry name" value="GLYOXALASE-RELATED"/>
    <property type="match status" value="1"/>
</dbReference>